<feature type="region of interest" description="Disordered" evidence="1">
    <location>
        <begin position="780"/>
        <end position="810"/>
    </location>
</feature>
<evidence type="ECO:0000313" key="3">
    <source>
        <dbReference type="EMBL" id="KAF2236968.1"/>
    </source>
</evidence>
<dbReference type="InterPro" id="IPR036322">
    <property type="entry name" value="WD40_repeat_dom_sf"/>
</dbReference>
<feature type="compositionally biased region" description="Basic and acidic residues" evidence="1">
    <location>
        <begin position="590"/>
        <end position="602"/>
    </location>
</feature>
<proteinExistence type="predicted"/>
<dbReference type="AlphaFoldDB" id="A0A6A6HGK4"/>
<sequence>MAVDDFVCRDTNDLVLPKKRIFPTKIPISHWQLRHYISLPEPDHLYYATGSDVWCLNPSTQKRNHIAYLPFEARCTAAGHGWLCVGGEDNGDFAAIKTGSSHSADVDTVLPLDFGNSENPHSSLGAIAPRVKIERIGDEIVNSVSVHRLPALRDGASDEVVAVLTNNDKSVRIYSLTHLAETARLALPFPVNHATISPDGQILVAVGDAPRAYFYERVKGKKGAKLKSNDGSSNLSSDWQLLKEVRLHSPREATNCCYFSTAWSPSGTLCAIGSECGYISIFETALLEEMEFGEDAIVRILASSRPKPDPGPGAIRTMMFAPETWDLLIWSEDSGRVCIGDLRTGLRTKQTIHLDHQEEGLEKLEVVDADDPTQIEYTMLSQEADFIRRYRRALDADDTRAAVGLANEYISASQSRRDRMRQTGLDEDYDDDPHGLTNQERAILEALRTTRQREEARNNGTLARSINYPSASMFDRNRGSSHGGTDFPALRASRTTSTAEQSMHLGSLREHLRNRDINPDRPPWQPRRRSSIILSETNTSNDGVSNNPTTSRTSLTSPTPETSSSLSTYNPTPSSSSSILDSWRTIEASMQRERERDREARDSSSSISRPTYSPSNLWEIARDTQNQTSQPTDISNELSRLRRIRESLAIEREANRPLTAERFLQLRQEIQDASLPRSSSSSSSTQNNNTNSNDLPSNNTGNPSNSSSSSSLRRSPTRNLVLTSATSSSHLPTPANAPTTATYTTYSIPRDGASTPPPPAPLDPSHELRRLRALVRNRERAARLHQTSTAAANTAAGDRGGSGGAAARGVPFGSSTAINAAGLIASERMGLVGRVSPEWGVRTAGLAMSADGRRLYVGSEEGVWEVGIDVAGRRFCPSVEVR</sequence>
<dbReference type="InterPro" id="IPR015943">
    <property type="entry name" value="WD40/YVTN_repeat-like_dom_sf"/>
</dbReference>
<feature type="compositionally biased region" description="Polar residues" evidence="1">
    <location>
        <begin position="721"/>
        <end position="731"/>
    </location>
</feature>
<feature type="region of interest" description="Disordered" evidence="1">
    <location>
        <begin position="469"/>
        <end position="617"/>
    </location>
</feature>
<feature type="compositionally biased region" description="Low complexity" evidence="1">
    <location>
        <begin position="548"/>
        <end position="582"/>
    </location>
</feature>
<gene>
    <name evidence="3" type="ORF">EV356DRAFT_530479</name>
</gene>
<dbReference type="OrthoDB" id="418169at2759"/>
<feature type="compositionally biased region" description="Polar residues" evidence="1">
    <location>
        <begin position="532"/>
        <end position="547"/>
    </location>
</feature>
<evidence type="ECO:0000313" key="4">
    <source>
        <dbReference type="Proteomes" id="UP000800092"/>
    </source>
</evidence>
<dbReference type="Gene3D" id="2.130.10.10">
    <property type="entry name" value="YVTN repeat-like/Quinoprotein amine dehydrogenase"/>
    <property type="match status" value="1"/>
</dbReference>
<keyword evidence="4" id="KW-1185">Reference proteome</keyword>
<dbReference type="InterPro" id="IPR019417">
    <property type="entry name" value="DUF2415"/>
</dbReference>
<organism evidence="3 4">
    <name type="scientific">Viridothelium virens</name>
    <name type="common">Speckled blister lichen</name>
    <name type="synonym">Trypethelium virens</name>
    <dbReference type="NCBI Taxonomy" id="1048519"/>
    <lineage>
        <taxon>Eukaryota</taxon>
        <taxon>Fungi</taxon>
        <taxon>Dikarya</taxon>
        <taxon>Ascomycota</taxon>
        <taxon>Pezizomycotina</taxon>
        <taxon>Dothideomycetes</taxon>
        <taxon>Dothideomycetes incertae sedis</taxon>
        <taxon>Trypetheliales</taxon>
        <taxon>Trypetheliaceae</taxon>
        <taxon>Viridothelium</taxon>
    </lineage>
</organism>
<dbReference type="Proteomes" id="UP000800092">
    <property type="component" value="Unassembled WGS sequence"/>
</dbReference>
<feature type="domain" description="DUF2415" evidence="2">
    <location>
        <begin position="313"/>
        <end position="353"/>
    </location>
</feature>
<evidence type="ECO:0000259" key="2">
    <source>
        <dbReference type="Pfam" id="PF10313"/>
    </source>
</evidence>
<dbReference type="EMBL" id="ML991782">
    <property type="protein sequence ID" value="KAF2236968.1"/>
    <property type="molecule type" value="Genomic_DNA"/>
</dbReference>
<feature type="compositionally biased region" description="Low complexity" evidence="1">
    <location>
        <begin position="732"/>
        <end position="746"/>
    </location>
</feature>
<dbReference type="PANTHER" id="PTHR43991:SF9">
    <property type="entry name" value="DUF2415 DOMAIN-CONTAINING PROTEIN"/>
    <property type="match status" value="1"/>
</dbReference>
<feature type="region of interest" description="Disordered" evidence="1">
    <location>
        <begin position="672"/>
        <end position="765"/>
    </location>
</feature>
<feature type="compositionally biased region" description="Basic and acidic residues" evidence="1">
    <location>
        <begin position="507"/>
        <end position="519"/>
    </location>
</feature>
<feature type="region of interest" description="Disordered" evidence="1">
    <location>
        <begin position="413"/>
        <end position="436"/>
    </location>
</feature>
<protein>
    <recommendedName>
        <fullName evidence="2">DUF2415 domain-containing protein</fullName>
    </recommendedName>
</protein>
<dbReference type="SUPFAM" id="SSF50960">
    <property type="entry name" value="TolB, C-terminal domain"/>
    <property type="match status" value="1"/>
</dbReference>
<evidence type="ECO:0000256" key="1">
    <source>
        <dbReference type="SAM" id="MobiDB-lite"/>
    </source>
</evidence>
<dbReference type="PANTHER" id="PTHR43991">
    <property type="entry name" value="WD REPEAT PROTEIN (AFU_ORTHOLOGUE AFUA_8G05640)-RELATED"/>
    <property type="match status" value="1"/>
</dbReference>
<accession>A0A6A6HGK4</accession>
<dbReference type="SUPFAM" id="SSF50978">
    <property type="entry name" value="WD40 repeat-like"/>
    <property type="match status" value="1"/>
</dbReference>
<name>A0A6A6HGK4_VIRVR</name>
<reference evidence="3" key="1">
    <citation type="journal article" date="2020" name="Stud. Mycol.">
        <title>101 Dothideomycetes genomes: a test case for predicting lifestyles and emergence of pathogens.</title>
        <authorList>
            <person name="Haridas S."/>
            <person name="Albert R."/>
            <person name="Binder M."/>
            <person name="Bloem J."/>
            <person name="Labutti K."/>
            <person name="Salamov A."/>
            <person name="Andreopoulos B."/>
            <person name="Baker S."/>
            <person name="Barry K."/>
            <person name="Bills G."/>
            <person name="Bluhm B."/>
            <person name="Cannon C."/>
            <person name="Castanera R."/>
            <person name="Culley D."/>
            <person name="Daum C."/>
            <person name="Ezra D."/>
            <person name="Gonzalez J."/>
            <person name="Henrissat B."/>
            <person name="Kuo A."/>
            <person name="Liang C."/>
            <person name="Lipzen A."/>
            <person name="Lutzoni F."/>
            <person name="Magnuson J."/>
            <person name="Mondo S."/>
            <person name="Nolan M."/>
            <person name="Ohm R."/>
            <person name="Pangilinan J."/>
            <person name="Park H.-J."/>
            <person name="Ramirez L."/>
            <person name="Alfaro M."/>
            <person name="Sun H."/>
            <person name="Tritt A."/>
            <person name="Yoshinaga Y."/>
            <person name="Zwiers L.-H."/>
            <person name="Turgeon B."/>
            <person name="Goodwin S."/>
            <person name="Spatafora J."/>
            <person name="Crous P."/>
            <person name="Grigoriev I."/>
        </authorList>
    </citation>
    <scope>NUCLEOTIDE SEQUENCE</scope>
    <source>
        <strain evidence="3">Tuck. ex Michener</strain>
    </source>
</reference>
<feature type="compositionally biased region" description="Low complexity" evidence="1">
    <location>
        <begin position="678"/>
        <end position="720"/>
    </location>
</feature>
<dbReference type="Pfam" id="PF10313">
    <property type="entry name" value="DUF2415"/>
    <property type="match status" value="1"/>
</dbReference>